<keyword evidence="7" id="KW-1185">Reference proteome</keyword>
<feature type="compositionally biased region" description="Basic residues" evidence="4">
    <location>
        <begin position="18"/>
        <end position="27"/>
    </location>
</feature>
<dbReference type="Pfam" id="PF12333">
    <property type="entry name" value="Ipi1_N"/>
    <property type="match status" value="1"/>
</dbReference>
<evidence type="ECO:0000256" key="2">
    <source>
        <dbReference type="ARBA" id="ARBA00023242"/>
    </source>
</evidence>
<evidence type="ECO:0000313" key="7">
    <source>
        <dbReference type="Proteomes" id="UP001583186"/>
    </source>
</evidence>
<comment type="subcellular location">
    <subcellularLocation>
        <location evidence="1 3">Nucleus</location>
    </subcellularLocation>
</comment>
<evidence type="ECO:0000256" key="3">
    <source>
        <dbReference type="RuleBase" id="RU368021"/>
    </source>
</evidence>
<evidence type="ECO:0000256" key="4">
    <source>
        <dbReference type="SAM" id="MobiDB-lite"/>
    </source>
</evidence>
<name>A0ABR3YWQ8_9PEZI</name>
<comment type="function">
    <text evidence="3">Component of the RIX1 complex required for processing of ITS2 sequences from 35S pre-rRNA.</text>
</comment>
<feature type="compositionally biased region" description="Basic residues" evidence="4">
    <location>
        <begin position="1"/>
        <end position="10"/>
    </location>
</feature>
<evidence type="ECO:0000313" key="6">
    <source>
        <dbReference type="EMBL" id="KAL1891754.1"/>
    </source>
</evidence>
<dbReference type="InterPro" id="IPR024679">
    <property type="entry name" value="Ipi1_N"/>
</dbReference>
<accession>A0ABR3YWQ8</accession>
<dbReference type="Proteomes" id="UP001583186">
    <property type="component" value="Unassembled WGS sequence"/>
</dbReference>
<dbReference type="PANTHER" id="PTHR16056">
    <property type="entry name" value="REGULATOR OF MICROTUBULE DYNAMICS PROTEIN"/>
    <property type="match status" value="1"/>
</dbReference>
<feature type="compositionally biased region" description="Low complexity" evidence="4">
    <location>
        <begin position="98"/>
        <end position="113"/>
    </location>
</feature>
<feature type="region of interest" description="Disordered" evidence="4">
    <location>
        <begin position="1"/>
        <end position="38"/>
    </location>
</feature>
<dbReference type="PANTHER" id="PTHR16056:SF2">
    <property type="entry name" value="TESTIS-EXPRESSED PROTEIN 10"/>
    <property type="match status" value="1"/>
</dbReference>
<proteinExistence type="inferred from homology"/>
<evidence type="ECO:0000256" key="1">
    <source>
        <dbReference type="ARBA" id="ARBA00004123"/>
    </source>
</evidence>
<feature type="domain" description="Pre-rRNA-processing protein Ipi1 N-terminal" evidence="5">
    <location>
        <begin position="148"/>
        <end position="235"/>
    </location>
</feature>
<evidence type="ECO:0000259" key="5">
    <source>
        <dbReference type="Pfam" id="PF12333"/>
    </source>
</evidence>
<reference evidence="6 7" key="1">
    <citation type="journal article" date="2024" name="IMA Fungus">
        <title>IMA Genome - F19 : A genome assembly and annotation guide to empower mycologists, including annotated draft genome sequences of Ceratocystis pirilliformis, Diaporthe australafricana, Fusarium ophioides, Paecilomyces lecythidis, and Sporothrix stenoceras.</title>
        <authorList>
            <person name="Aylward J."/>
            <person name="Wilson A.M."/>
            <person name="Visagie C.M."/>
            <person name="Spraker J."/>
            <person name="Barnes I."/>
            <person name="Buitendag C."/>
            <person name="Ceriani C."/>
            <person name="Del Mar Angel L."/>
            <person name="du Plessis D."/>
            <person name="Fuchs T."/>
            <person name="Gasser K."/>
            <person name="Kramer D."/>
            <person name="Li W."/>
            <person name="Munsamy K."/>
            <person name="Piso A."/>
            <person name="Price J.L."/>
            <person name="Sonnekus B."/>
            <person name="Thomas C."/>
            <person name="van der Nest A."/>
            <person name="van Dijk A."/>
            <person name="van Heerden A."/>
            <person name="van Vuuren N."/>
            <person name="Yilmaz N."/>
            <person name="Duong T.A."/>
            <person name="van der Merwe N.A."/>
            <person name="Wingfield M.J."/>
            <person name="Wingfield B.D."/>
        </authorList>
    </citation>
    <scope>NUCLEOTIDE SEQUENCE [LARGE SCALE GENOMIC DNA]</scope>
    <source>
        <strain evidence="6 7">CMW 5346</strain>
    </source>
</reference>
<keyword evidence="3" id="KW-0698">rRNA processing</keyword>
<keyword evidence="3" id="KW-0690">Ribosome biogenesis</keyword>
<sequence>MGSSTKKKKEKQKDFQRPKLKVGKTKAKAANFTDTSFRTKSITVNQQSLTEEAPDPAVQFRHNLSLASTSRSDNQRRDALAYLTNHLSSASGGGSGRQGANAGNSNSGNTNPAGTAGLLNRLLPLISDPAGPVRAQLLKLFRVLPASEVRPAAGKILLYIRAGITNLSSAVRDDALGALEWLLDVAGDELVACPGGWLKTLNGLGAMMGWVAAVQTNTFSSTGANSVSFSSSGWSSAPKTSFAGSSTATLVKGGGSGGSKAMRSTSFARQMAALTKFLEIGLRKETPAPYSPQAYWDSLYRRQPSALTLDGVNSNSTSSSSTLNPFGHLNLFGAPRDEDSEMYADREDRQRVFAKRWQAAIARGIEEARREGGAVGRAAATLDDVLHAGMDDYNQMATVS</sequence>
<feature type="region of interest" description="Disordered" evidence="4">
    <location>
        <begin position="88"/>
        <end position="113"/>
    </location>
</feature>
<dbReference type="EMBL" id="JAWCUI010000050">
    <property type="protein sequence ID" value="KAL1891754.1"/>
    <property type="molecule type" value="Genomic_DNA"/>
</dbReference>
<comment type="caution">
    <text evidence="6">The sequence shown here is derived from an EMBL/GenBank/DDBJ whole genome shotgun (WGS) entry which is preliminary data.</text>
</comment>
<gene>
    <name evidence="6" type="primary">IPI1</name>
    <name evidence="6" type="ORF">Sste5346_007504</name>
</gene>
<protein>
    <recommendedName>
        <fullName evidence="3">Pre-rRNA-processing protein</fullName>
    </recommendedName>
</protein>
<comment type="similarity">
    <text evidence="3">Belongs to the IPI1/TEX10 family.</text>
</comment>
<organism evidence="6 7">
    <name type="scientific">Sporothrix stenoceras</name>
    <dbReference type="NCBI Taxonomy" id="5173"/>
    <lineage>
        <taxon>Eukaryota</taxon>
        <taxon>Fungi</taxon>
        <taxon>Dikarya</taxon>
        <taxon>Ascomycota</taxon>
        <taxon>Pezizomycotina</taxon>
        <taxon>Sordariomycetes</taxon>
        <taxon>Sordariomycetidae</taxon>
        <taxon>Ophiostomatales</taxon>
        <taxon>Ophiostomataceae</taxon>
        <taxon>Sporothrix</taxon>
    </lineage>
</organism>
<keyword evidence="2 3" id="KW-0539">Nucleus</keyword>
<comment type="subunit">
    <text evidence="3">Component of the RIX1 complex.</text>
</comment>